<feature type="domain" description="OmpA-like" evidence="4">
    <location>
        <begin position="260"/>
        <end position="386"/>
    </location>
</feature>
<dbReference type="RefSeq" id="WP_367959055.1">
    <property type="nucleotide sequence ID" value="NZ_JBAKFH010000001.1"/>
</dbReference>
<dbReference type="Proteomes" id="UP001556709">
    <property type="component" value="Unassembled WGS sequence"/>
</dbReference>
<evidence type="ECO:0000256" key="3">
    <source>
        <dbReference type="SAM" id="Phobius"/>
    </source>
</evidence>
<evidence type="ECO:0000313" key="5">
    <source>
        <dbReference type="EMBL" id="MEX0469608.1"/>
    </source>
</evidence>
<keyword evidence="2" id="KW-0175">Coiled coil</keyword>
<dbReference type="CDD" id="cd07185">
    <property type="entry name" value="OmpA_C-like"/>
    <property type="match status" value="1"/>
</dbReference>
<organism evidence="5 6">
    <name type="scientific">Spiribacter pallidus</name>
    <dbReference type="NCBI Taxonomy" id="1987936"/>
    <lineage>
        <taxon>Bacteria</taxon>
        <taxon>Pseudomonadati</taxon>
        <taxon>Pseudomonadota</taxon>
        <taxon>Gammaproteobacteria</taxon>
        <taxon>Chromatiales</taxon>
        <taxon>Ectothiorhodospiraceae</taxon>
        <taxon>Spiribacter</taxon>
    </lineage>
</organism>
<sequence length="386" mass="43309">MNIWPGFVDALATILLAFVFVLLLFVVAQLYLSSQLSDRNEALASLQAELDAMAEALSLERDERRRLEEEVSGLYAELSATLAQRDEARESLAVSESALAAAREQVAAGEDDLRASLLEIATLQQKIIDLRSELAGAEARTRAAEETVEAREMRIQDLIAEVEERERALREEQTLTADAEARVEALRRQVRSLREQISALAEALRIEEQTVAEQRTRIDTLVERLNVALAEEVQELSSYRSEFFGRLREVLGDIEAIEIVGDRFRFQSELFFDTASAEIGPAGEARLAQVAETLRRVAQRIPEEIDWVLQVEGHTDRRPINTEQFPSNWQLSTARAQSILDSLIDEGIPPQRLAAVGYGEYQPVAEGDSPEALAQNRRIELRLSNR</sequence>
<accession>A0ABV3TDC4</accession>
<keyword evidence="3" id="KW-1133">Transmembrane helix</keyword>
<dbReference type="InterPro" id="IPR050330">
    <property type="entry name" value="Bact_OuterMem_StrucFunc"/>
</dbReference>
<dbReference type="PANTHER" id="PTHR30329:SF21">
    <property type="entry name" value="LIPOPROTEIN YIAD-RELATED"/>
    <property type="match status" value="1"/>
</dbReference>
<dbReference type="SUPFAM" id="SSF103088">
    <property type="entry name" value="OmpA-like"/>
    <property type="match status" value="1"/>
</dbReference>
<dbReference type="Gene3D" id="1.10.287.1490">
    <property type="match status" value="1"/>
</dbReference>
<feature type="transmembrane region" description="Helical" evidence="3">
    <location>
        <begin position="12"/>
        <end position="32"/>
    </location>
</feature>
<gene>
    <name evidence="5" type="ORF">V6X73_07700</name>
</gene>
<evidence type="ECO:0000259" key="4">
    <source>
        <dbReference type="PROSITE" id="PS51123"/>
    </source>
</evidence>
<comment type="caution">
    <text evidence="5">The sequence shown here is derived from an EMBL/GenBank/DDBJ whole genome shotgun (WGS) entry which is preliminary data.</text>
</comment>
<keyword evidence="1 3" id="KW-0472">Membrane</keyword>
<reference evidence="5 6" key="1">
    <citation type="submission" date="2024-02" db="EMBL/GenBank/DDBJ databases">
        <title>New especies of Spiribacter isolated from saline water.</title>
        <authorList>
            <person name="Leon M.J."/>
            <person name="De La Haba R."/>
            <person name="Sanchez-Porro C."/>
            <person name="Ventosa A."/>
        </authorList>
    </citation>
    <scope>NUCLEOTIDE SEQUENCE [LARGE SCALE GENOMIC DNA]</scope>
    <source>
        <strain evidence="6">ag22IC6-390</strain>
    </source>
</reference>
<dbReference type="Gene3D" id="3.30.1330.60">
    <property type="entry name" value="OmpA-like domain"/>
    <property type="match status" value="1"/>
</dbReference>
<dbReference type="Pfam" id="PF00691">
    <property type="entry name" value="OmpA"/>
    <property type="match status" value="1"/>
</dbReference>
<dbReference type="InterPro" id="IPR036737">
    <property type="entry name" value="OmpA-like_sf"/>
</dbReference>
<evidence type="ECO:0000256" key="1">
    <source>
        <dbReference type="PROSITE-ProRule" id="PRU00473"/>
    </source>
</evidence>
<dbReference type="InterPro" id="IPR006665">
    <property type="entry name" value="OmpA-like"/>
</dbReference>
<dbReference type="EMBL" id="JBAKFM010000003">
    <property type="protein sequence ID" value="MEX0469608.1"/>
    <property type="molecule type" value="Genomic_DNA"/>
</dbReference>
<protein>
    <submittedName>
        <fullName evidence="5">OmpA family protein</fullName>
    </submittedName>
</protein>
<dbReference type="PANTHER" id="PTHR30329">
    <property type="entry name" value="STATOR ELEMENT OF FLAGELLAR MOTOR COMPLEX"/>
    <property type="match status" value="1"/>
</dbReference>
<evidence type="ECO:0000313" key="6">
    <source>
        <dbReference type="Proteomes" id="UP001556709"/>
    </source>
</evidence>
<dbReference type="SUPFAM" id="SSF161270">
    <property type="entry name" value="PspA lactotransferrin-binding region"/>
    <property type="match status" value="1"/>
</dbReference>
<name>A0ABV3TDC4_9GAMM</name>
<keyword evidence="3" id="KW-0812">Transmembrane</keyword>
<feature type="coiled-coil region" evidence="2">
    <location>
        <begin position="36"/>
        <end position="242"/>
    </location>
</feature>
<proteinExistence type="predicted"/>
<dbReference type="PROSITE" id="PS51123">
    <property type="entry name" value="OMPA_2"/>
    <property type="match status" value="1"/>
</dbReference>
<evidence type="ECO:0000256" key="2">
    <source>
        <dbReference type="SAM" id="Coils"/>
    </source>
</evidence>
<keyword evidence="6" id="KW-1185">Reference proteome</keyword>